<comment type="similarity">
    <text evidence="9">Belongs to the MntA antitoxin family.</text>
</comment>
<reference evidence="11 12" key="1">
    <citation type="submission" date="2020-08" db="EMBL/GenBank/DDBJ databases">
        <title>Genomic Encyclopedia of Type Strains, Phase IV (KMG-IV): sequencing the most valuable type-strain genomes for metagenomic binning, comparative biology and taxonomic classification.</title>
        <authorList>
            <person name="Goeker M."/>
        </authorList>
    </citation>
    <scope>NUCLEOTIDE SEQUENCE [LARGE SCALE GENOMIC DNA]</scope>
    <source>
        <strain evidence="11 12">DSM 21458</strain>
    </source>
</reference>
<dbReference type="InterPro" id="IPR002934">
    <property type="entry name" value="Polymerase_NTP_transf_dom"/>
</dbReference>
<evidence type="ECO:0000256" key="5">
    <source>
        <dbReference type="ARBA" id="ARBA00022723"/>
    </source>
</evidence>
<dbReference type="GO" id="GO:0005524">
    <property type="term" value="F:ATP binding"/>
    <property type="evidence" value="ECO:0007669"/>
    <property type="project" value="UniProtKB-KW"/>
</dbReference>
<keyword evidence="4" id="KW-0548">Nucleotidyltransferase</keyword>
<sequence length="96" mass="11329">MRRSDVLETLRRRRESWRTYGVRRLGLFGSFAYDRARGDSDIDLLVEFERETGYFGLVRLRTRLEDLLGRRVDIVTPAALKGPIRQRILEAVIYVE</sequence>
<name>A0A841I086_9DEIO</name>
<dbReference type="GO" id="GO:0046872">
    <property type="term" value="F:metal ion binding"/>
    <property type="evidence" value="ECO:0007669"/>
    <property type="project" value="UniProtKB-KW"/>
</dbReference>
<organism evidence="11 12">
    <name type="scientific">Deinobacterium chartae</name>
    <dbReference type="NCBI Taxonomy" id="521158"/>
    <lineage>
        <taxon>Bacteria</taxon>
        <taxon>Thermotogati</taxon>
        <taxon>Deinococcota</taxon>
        <taxon>Deinococci</taxon>
        <taxon>Deinococcales</taxon>
        <taxon>Deinococcaceae</taxon>
        <taxon>Deinobacterium</taxon>
    </lineage>
</organism>
<evidence type="ECO:0000313" key="11">
    <source>
        <dbReference type="EMBL" id="MBB6098526.1"/>
    </source>
</evidence>
<gene>
    <name evidence="11" type="ORF">HNR42_001960</name>
</gene>
<evidence type="ECO:0000313" key="12">
    <source>
        <dbReference type="Proteomes" id="UP000569951"/>
    </source>
</evidence>
<dbReference type="AlphaFoldDB" id="A0A841I086"/>
<dbReference type="PANTHER" id="PTHR33571:SF12">
    <property type="entry name" value="BSL3053 PROTEIN"/>
    <property type="match status" value="1"/>
</dbReference>
<evidence type="ECO:0000256" key="9">
    <source>
        <dbReference type="ARBA" id="ARBA00038276"/>
    </source>
</evidence>
<dbReference type="Pfam" id="PF01909">
    <property type="entry name" value="NTP_transf_2"/>
    <property type="match status" value="1"/>
</dbReference>
<evidence type="ECO:0000256" key="4">
    <source>
        <dbReference type="ARBA" id="ARBA00022695"/>
    </source>
</evidence>
<evidence type="ECO:0000256" key="6">
    <source>
        <dbReference type="ARBA" id="ARBA00022741"/>
    </source>
</evidence>
<keyword evidence="2" id="KW-1277">Toxin-antitoxin system</keyword>
<evidence type="ECO:0000256" key="2">
    <source>
        <dbReference type="ARBA" id="ARBA00022649"/>
    </source>
</evidence>
<keyword evidence="7" id="KW-0067">ATP-binding</keyword>
<comment type="cofactor">
    <cofactor evidence="1">
        <name>Mg(2+)</name>
        <dbReference type="ChEBI" id="CHEBI:18420"/>
    </cofactor>
</comment>
<keyword evidence="6" id="KW-0547">Nucleotide-binding</keyword>
<dbReference type="InterPro" id="IPR043519">
    <property type="entry name" value="NT_sf"/>
</dbReference>
<accession>A0A841I086</accession>
<dbReference type="PANTHER" id="PTHR33571">
    <property type="entry name" value="SSL8005 PROTEIN"/>
    <property type="match status" value="1"/>
</dbReference>
<dbReference type="RefSeq" id="WP_183987019.1">
    <property type="nucleotide sequence ID" value="NZ_JACHHG010000006.1"/>
</dbReference>
<protein>
    <recommendedName>
        <fullName evidence="10">Polymerase nucleotidyl transferase domain-containing protein</fullName>
    </recommendedName>
</protein>
<keyword evidence="5" id="KW-0479">Metal-binding</keyword>
<dbReference type="Gene3D" id="3.30.460.10">
    <property type="entry name" value="Beta Polymerase, domain 2"/>
    <property type="match status" value="1"/>
</dbReference>
<dbReference type="EMBL" id="JACHHG010000006">
    <property type="protein sequence ID" value="MBB6098526.1"/>
    <property type="molecule type" value="Genomic_DNA"/>
</dbReference>
<dbReference type="GO" id="GO:0016779">
    <property type="term" value="F:nucleotidyltransferase activity"/>
    <property type="evidence" value="ECO:0007669"/>
    <property type="project" value="UniProtKB-KW"/>
</dbReference>
<dbReference type="SUPFAM" id="SSF81301">
    <property type="entry name" value="Nucleotidyltransferase"/>
    <property type="match status" value="1"/>
</dbReference>
<keyword evidence="8" id="KW-0460">Magnesium</keyword>
<dbReference type="InterPro" id="IPR052038">
    <property type="entry name" value="Type-VII_TA_antitoxin"/>
</dbReference>
<comment type="caution">
    <text evidence="11">The sequence shown here is derived from an EMBL/GenBank/DDBJ whole genome shotgun (WGS) entry which is preliminary data.</text>
</comment>
<evidence type="ECO:0000259" key="10">
    <source>
        <dbReference type="Pfam" id="PF01909"/>
    </source>
</evidence>
<evidence type="ECO:0000256" key="1">
    <source>
        <dbReference type="ARBA" id="ARBA00001946"/>
    </source>
</evidence>
<evidence type="ECO:0000256" key="3">
    <source>
        <dbReference type="ARBA" id="ARBA00022679"/>
    </source>
</evidence>
<feature type="domain" description="Polymerase nucleotidyl transferase" evidence="10">
    <location>
        <begin position="14"/>
        <end position="94"/>
    </location>
</feature>
<keyword evidence="12" id="KW-1185">Reference proteome</keyword>
<keyword evidence="3" id="KW-0808">Transferase</keyword>
<evidence type="ECO:0000256" key="7">
    <source>
        <dbReference type="ARBA" id="ARBA00022840"/>
    </source>
</evidence>
<proteinExistence type="inferred from homology"/>
<dbReference type="CDD" id="cd05403">
    <property type="entry name" value="NT_KNTase_like"/>
    <property type="match status" value="1"/>
</dbReference>
<evidence type="ECO:0000256" key="8">
    <source>
        <dbReference type="ARBA" id="ARBA00022842"/>
    </source>
</evidence>
<dbReference type="Proteomes" id="UP000569951">
    <property type="component" value="Unassembled WGS sequence"/>
</dbReference>